<dbReference type="Proteomes" id="UP000238308">
    <property type="component" value="Unassembled WGS sequence"/>
</dbReference>
<protein>
    <submittedName>
        <fullName evidence="1">Glycosyltransferase family 25 (LPS biosynthesis protein)</fullName>
    </submittedName>
</protein>
<dbReference type="GO" id="GO:0016740">
    <property type="term" value="F:transferase activity"/>
    <property type="evidence" value="ECO:0007669"/>
    <property type="project" value="UniProtKB-KW"/>
</dbReference>
<proteinExistence type="predicted"/>
<comment type="caution">
    <text evidence="1">The sequence shown here is derived from an EMBL/GenBank/DDBJ whole genome shotgun (WGS) entry which is preliminary data.</text>
</comment>
<keyword evidence="2" id="KW-1185">Reference proteome</keyword>
<keyword evidence="1" id="KW-0808">Transferase</keyword>
<gene>
    <name evidence="1" type="ORF">BCM14_2113</name>
</gene>
<evidence type="ECO:0000313" key="2">
    <source>
        <dbReference type="Proteomes" id="UP000238308"/>
    </source>
</evidence>
<evidence type="ECO:0000313" key="1">
    <source>
        <dbReference type="EMBL" id="PRY97651.1"/>
    </source>
</evidence>
<accession>A0A2T0XFG4</accession>
<dbReference type="EMBL" id="PVTV01000014">
    <property type="protein sequence ID" value="PRY97651.1"/>
    <property type="molecule type" value="Genomic_DNA"/>
</dbReference>
<dbReference type="RefSeq" id="WP_106227951.1">
    <property type="nucleotide sequence ID" value="NZ_PVTV01000014.1"/>
</dbReference>
<dbReference type="AlphaFoldDB" id="A0A2T0XFG4"/>
<name>A0A2T0XFG4_9BURK</name>
<reference evidence="1 2" key="1">
    <citation type="submission" date="2018-03" db="EMBL/GenBank/DDBJ databases">
        <title>Genomic Encyclopedia of Type Strains, Phase III (KMG-III): the genomes of soil and plant-associated and newly described type strains.</title>
        <authorList>
            <person name="Whitman W."/>
        </authorList>
    </citation>
    <scope>NUCLEOTIDE SEQUENCE [LARGE SCALE GENOMIC DNA]</scope>
    <source>
        <strain evidence="1 2">MWH-P2sevCIIIb</strain>
    </source>
</reference>
<dbReference type="OrthoDB" id="119742at2"/>
<sequence>MSDSILSAFDSIRIVSLPYRLDRRAAIATDLSAYGLVPGHGRVSFFDAIRPDSVGGFPSVGARGCYLSHLEVLRQARADKVNRLLVLEDDAMFLPVLVDSMPSLGSFLKDDWDLLYPGHFLATEPGPLRWLLTSNSILCTHAYAVNQRVISVLIHDLEVYLMRPPGDPLGGPMHLDAAYNTFRAQHPEVTTLRASQSLIVQRSSESDVSGPSRAQSFFPVRLLQVCRQIKSWLRRLR</sequence>
<organism evidence="1 2">
    <name type="scientific">Jezberella montanilacus</name>
    <dbReference type="NCBI Taxonomy" id="323426"/>
    <lineage>
        <taxon>Bacteria</taxon>
        <taxon>Pseudomonadati</taxon>
        <taxon>Pseudomonadota</taxon>
        <taxon>Betaproteobacteria</taxon>
        <taxon>Burkholderiales</taxon>
        <taxon>Alcaligenaceae</taxon>
        <taxon>Jezberella</taxon>
    </lineage>
</organism>